<evidence type="ECO:0000313" key="3">
    <source>
        <dbReference type="Proteomes" id="UP000001307"/>
    </source>
</evidence>
<reference evidence="2" key="1">
    <citation type="journal article" date="2010" name="Science">
        <title>Plasticity of animal genome architecture unmasked by rapid evolution of a pelagic tunicate.</title>
        <authorList>
            <person name="Denoeud F."/>
            <person name="Henriet S."/>
            <person name="Mungpakdee S."/>
            <person name="Aury J.M."/>
            <person name="Da Silva C."/>
            <person name="Brinkmann H."/>
            <person name="Mikhaleva J."/>
            <person name="Olsen L.C."/>
            <person name="Jubin C."/>
            <person name="Canestro C."/>
            <person name="Bouquet J.M."/>
            <person name="Danks G."/>
            <person name="Poulain J."/>
            <person name="Campsteijn C."/>
            <person name="Adamski M."/>
            <person name="Cross I."/>
            <person name="Yadetie F."/>
            <person name="Muffato M."/>
            <person name="Louis A."/>
            <person name="Butcher S."/>
            <person name="Tsagkogeorga G."/>
            <person name="Konrad A."/>
            <person name="Singh S."/>
            <person name="Jensen M.F."/>
            <person name="Cong E.H."/>
            <person name="Eikeseth-Otteraa H."/>
            <person name="Noel B."/>
            <person name="Anthouard V."/>
            <person name="Porcel B.M."/>
            <person name="Kachouri-Lafond R."/>
            <person name="Nishino A."/>
            <person name="Ugolini M."/>
            <person name="Chourrout P."/>
            <person name="Nishida H."/>
            <person name="Aasland R."/>
            <person name="Huzurbazar S."/>
            <person name="Westhof E."/>
            <person name="Delsuc F."/>
            <person name="Lehrach H."/>
            <person name="Reinhardt R."/>
            <person name="Weissenbach J."/>
            <person name="Roy S.W."/>
            <person name="Artiguenave F."/>
            <person name="Postlethwait J.H."/>
            <person name="Manak J.R."/>
            <person name="Thompson E.M."/>
            <person name="Jaillon O."/>
            <person name="Du Pasquier L."/>
            <person name="Boudinot P."/>
            <person name="Liberles D.A."/>
            <person name="Volff J.N."/>
            <person name="Philippe H."/>
            <person name="Lenhard B."/>
            <person name="Roest Crollius H."/>
            <person name="Wincker P."/>
            <person name="Chourrout D."/>
        </authorList>
    </citation>
    <scope>NUCLEOTIDE SEQUENCE [LARGE SCALE GENOMIC DNA]</scope>
</reference>
<dbReference type="SUPFAM" id="SSF117281">
    <property type="entry name" value="Kelch motif"/>
    <property type="match status" value="1"/>
</dbReference>
<evidence type="ECO:0000259" key="1">
    <source>
        <dbReference type="Pfam" id="PF01549"/>
    </source>
</evidence>
<feature type="domain" description="ShKT" evidence="1">
    <location>
        <begin position="7"/>
        <end position="41"/>
    </location>
</feature>
<accession>E4X082</accession>
<sequence>MSEINEECEDILPTCASNRENCFHEENELFLKVCRKTCGVCGVKDTFLIMAKQELSSMIVFKYQLESNFEHIDIVNEMATDLTGVCSVLWKDRPLFLGAGVNKNEVISFGRDSCSFKKKQKLRNEFSNGICYSNNQKVFFCSPSSRENLKSCWRFDDLNEIEDIPNHNHYHLRGSITEYKNRLTLVAGNGEPKIEALEYPLWIELPSIPESKALYDLSTLVVDGRLLTFGGNRGEGGINKVWIFNGDMWFGGPKLKSARISPAVIEQGGKIIILGGCVADSCQTETMEQVKGKMVFDKEELPRDLGGFGTFGNHVFLVDNRYCS</sequence>
<dbReference type="Pfam" id="PF01549">
    <property type="entry name" value="ShK"/>
    <property type="match status" value="1"/>
</dbReference>
<organism evidence="2">
    <name type="scientific">Oikopleura dioica</name>
    <name type="common">Tunicate</name>
    <dbReference type="NCBI Taxonomy" id="34765"/>
    <lineage>
        <taxon>Eukaryota</taxon>
        <taxon>Metazoa</taxon>
        <taxon>Chordata</taxon>
        <taxon>Tunicata</taxon>
        <taxon>Appendicularia</taxon>
        <taxon>Copelata</taxon>
        <taxon>Oikopleuridae</taxon>
        <taxon>Oikopleura</taxon>
    </lineage>
</organism>
<dbReference type="InterPro" id="IPR003582">
    <property type="entry name" value="ShKT_dom"/>
</dbReference>
<proteinExistence type="predicted"/>
<dbReference type="Gene3D" id="2.120.10.80">
    <property type="entry name" value="Kelch-type beta propeller"/>
    <property type="match status" value="1"/>
</dbReference>
<dbReference type="Proteomes" id="UP000001307">
    <property type="component" value="Unassembled WGS sequence"/>
</dbReference>
<dbReference type="InterPro" id="IPR015915">
    <property type="entry name" value="Kelch-typ_b-propeller"/>
</dbReference>
<dbReference type="EMBL" id="FN653020">
    <property type="protein sequence ID" value="CBY23181.1"/>
    <property type="molecule type" value="Genomic_DNA"/>
</dbReference>
<dbReference type="OrthoDB" id="10539006at2759"/>
<keyword evidence="3" id="KW-1185">Reference proteome</keyword>
<name>E4X082_OIKDI</name>
<evidence type="ECO:0000313" key="2">
    <source>
        <dbReference type="EMBL" id="CBY23181.1"/>
    </source>
</evidence>
<dbReference type="InParanoid" id="E4X082"/>
<dbReference type="AlphaFoldDB" id="E4X082"/>
<gene>
    <name evidence="2" type="ORF">GSOID_T00015114001</name>
</gene>
<protein>
    <recommendedName>
        <fullName evidence="1">ShKT domain-containing protein</fullName>
    </recommendedName>
</protein>